<evidence type="ECO:0008006" key="3">
    <source>
        <dbReference type="Google" id="ProtNLM"/>
    </source>
</evidence>
<protein>
    <recommendedName>
        <fullName evidence="3">Transposase</fullName>
    </recommendedName>
</protein>
<dbReference type="EMBL" id="JAHHIF010000029">
    <property type="protein sequence ID" value="MBW4546742.1"/>
    <property type="molecule type" value="Genomic_DNA"/>
</dbReference>
<proteinExistence type="predicted"/>
<comment type="caution">
    <text evidence="1">The sequence shown here is derived from an EMBL/GenBank/DDBJ whole genome shotgun (WGS) entry which is preliminary data.</text>
</comment>
<reference evidence="1" key="1">
    <citation type="submission" date="2021-05" db="EMBL/GenBank/DDBJ databases">
        <authorList>
            <person name="Pietrasiak N."/>
            <person name="Ward R."/>
            <person name="Stajich J.E."/>
            <person name="Kurbessoian T."/>
        </authorList>
    </citation>
    <scope>NUCLEOTIDE SEQUENCE</scope>
    <source>
        <strain evidence="1">CPER-KK1</strain>
    </source>
</reference>
<organism evidence="1 2">
    <name type="scientific">Symplocastrum torsivum CPER-KK1</name>
    <dbReference type="NCBI Taxonomy" id="450513"/>
    <lineage>
        <taxon>Bacteria</taxon>
        <taxon>Bacillati</taxon>
        <taxon>Cyanobacteriota</taxon>
        <taxon>Cyanophyceae</taxon>
        <taxon>Oscillatoriophycideae</taxon>
        <taxon>Oscillatoriales</taxon>
        <taxon>Microcoleaceae</taxon>
        <taxon>Symplocastrum</taxon>
    </lineage>
</organism>
<reference evidence="1" key="2">
    <citation type="journal article" date="2022" name="Microbiol. Resour. Announc.">
        <title>Metagenome Sequencing to Explore Phylogenomics of Terrestrial Cyanobacteria.</title>
        <authorList>
            <person name="Ward R.D."/>
            <person name="Stajich J.E."/>
            <person name="Johansen J.R."/>
            <person name="Huntemann M."/>
            <person name="Clum A."/>
            <person name="Foster B."/>
            <person name="Foster B."/>
            <person name="Roux S."/>
            <person name="Palaniappan K."/>
            <person name="Varghese N."/>
            <person name="Mukherjee S."/>
            <person name="Reddy T.B.K."/>
            <person name="Daum C."/>
            <person name="Copeland A."/>
            <person name="Chen I.A."/>
            <person name="Ivanova N.N."/>
            <person name="Kyrpides N.C."/>
            <person name="Shapiro N."/>
            <person name="Eloe-Fadrosh E.A."/>
            <person name="Pietrasiak N."/>
        </authorList>
    </citation>
    <scope>NUCLEOTIDE SEQUENCE</scope>
    <source>
        <strain evidence="1">CPER-KK1</strain>
    </source>
</reference>
<accession>A0A951PN75</accession>
<sequence length="129" mass="15739">MTTLFRRLQPTHKFRISITCIAQLLRIPKHLIVRVEAWAYVVFVHRCDKGGEFISYRQLKHWQNAVAYQIQNCSTWQQLRQLWLAIEDDYNQHKKQYNKEHYPFLCKIWTKCWELLCNKQELVEVAINF</sequence>
<gene>
    <name evidence="1" type="ORF">KME25_20205</name>
</gene>
<dbReference type="Proteomes" id="UP000753908">
    <property type="component" value="Unassembled WGS sequence"/>
</dbReference>
<name>A0A951PN75_9CYAN</name>
<evidence type="ECO:0000313" key="2">
    <source>
        <dbReference type="Proteomes" id="UP000753908"/>
    </source>
</evidence>
<evidence type="ECO:0000313" key="1">
    <source>
        <dbReference type="EMBL" id="MBW4546742.1"/>
    </source>
</evidence>
<dbReference type="AlphaFoldDB" id="A0A951PN75"/>